<evidence type="ECO:0000259" key="11">
    <source>
        <dbReference type="PROSITE" id="PS50110"/>
    </source>
</evidence>
<dbReference type="Pfam" id="PF00072">
    <property type="entry name" value="Response_reg"/>
    <property type="match status" value="1"/>
</dbReference>
<gene>
    <name evidence="12" type="ORF">RC083_14480</name>
</gene>
<evidence type="ECO:0000256" key="6">
    <source>
        <dbReference type="ARBA" id="ARBA00022989"/>
    </source>
</evidence>
<evidence type="ECO:0000259" key="10">
    <source>
        <dbReference type="PROSITE" id="PS50109"/>
    </source>
</evidence>
<dbReference type="Pfam" id="PF00512">
    <property type="entry name" value="HisKA"/>
    <property type="match status" value="1"/>
</dbReference>
<feature type="domain" description="Histidine kinase" evidence="10">
    <location>
        <begin position="234"/>
        <end position="442"/>
    </location>
</feature>
<dbReference type="PROSITE" id="PS50110">
    <property type="entry name" value="RESPONSE_REGULATORY"/>
    <property type="match status" value="1"/>
</dbReference>
<evidence type="ECO:0000256" key="2">
    <source>
        <dbReference type="ARBA" id="ARBA00004141"/>
    </source>
</evidence>
<evidence type="ECO:0000256" key="4">
    <source>
        <dbReference type="ARBA" id="ARBA00022553"/>
    </source>
</evidence>
<dbReference type="SUPFAM" id="SSF55874">
    <property type="entry name" value="ATPase domain of HSP90 chaperone/DNA topoisomerase II/histidine kinase"/>
    <property type="match status" value="1"/>
</dbReference>
<evidence type="ECO:0000256" key="5">
    <source>
        <dbReference type="ARBA" id="ARBA00022692"/>
    </source>
</evidence>
<keyword evidence="4 8" id="KW-0597">Phosphoprotein</keyword>
<reference evidence="12 13" key="1">
    <citation type="submission" date="2023-08" db="EMBL/GenBank/DDBJ databases">
        <title>Pseudoalteromonas haloplanktis LL1 genome.</title>
        <authorList>
            <person name="Wu S."/>
        </authorList>
    </citation>
    <scope>NUCLEOTIDE SEQUENCE [LARGE SCALE GENOMIC DNA]</scope>
    <source>
        <strain evidence="12 13">LL1</strain>
    </source>
</reference>
<dbReference type="Gene3D" id="1.10.287.130">
    <property type="match status" value="1"/>
</dbReference>
<keyword evidence="13" id="KW-1185">Reference proteome</keyword>
<feature type="modified residue" description="4-aspartylphosphate" evidence="8">
    <location>
        <position position="506"/>
    </location>
</feature>
<dbReference type="Gene3D" id="3.30.565.10">
    <property type="entry name" value="Histidine kinase-like ATPase, C-terminal domain"/>
    <property type="match status" value="1"/>
</dbReference>
<dbReference type="RefSeq" id="WP_309039292.1">
    <property type="nucleotide sequence ID" value="NZ_JAVIFY010000010.1"/>
</dbReference>
<dbReference type="PANTHER" id="PTHR43719">
    <property type="entry name" value="TWO-COMPONENT HISTIDINE KINASE"/>
    <property type="match status" value="1"/>
</dbReference>
<organism evidence="12 13">
    <name type="scientific">Pseudoalteromonas haloplanktis</name>
    <name type="common">Alteromonas haloplanktis</name>
    <dbReference type="NCBI Taxonomy" id="228"/>
    <lineage>
        <taxon>Bacteria</taxon>
        <taxon>Pseudomonadati</taxon>
        <taxon>Pseudomonadota</taxon>
        <taxon>Gammaproteobacteria</taxon>
        <taxon>Alteromonadales</taxon>
        <taxon>Pseudoalteromonadaceae</taxon>
        <taxon>Pseudoalteromonas</taxon>
    </lineage>
</organism>
<dbReference type="Gene3D" id="3.40.50.2300">
    <property type="match status" value="1"/>
</dbReference>
<evidence type="ECO:0000256" key="8">
    <source>
        <dbReference type="PROSITE-ProRule" id="PRU00169"/>
    </source>
</evidence>
<feature type="transmembrane region" description="Helical" evidence="9">
    <location>
        <begin position="12"/>
        <end position="35"/>
    </location>
</feature>
<sequence length="575" mass="64398">MIQIIANIRSRYRWALLAIAILSTATALLIQYMLFVQKDDAHIINVVGKQRMLSQKIAWHSNALITETGLDTPLHLAVLEQAIAEFTAGHALLVQQQANGGYTYLNDELVSYYFSPPVNLAQSAQAYLDKAQLIVNNRNARTVDQLFQVADSEALLKDLDGAVTLFEQHAQQKSQLLSYLELSFWFTTLALLLIELKFIFRPMEHLVAATINKYQQQKAQVEQISHYKERFIARASHEFRTPLQGLVNSIEQLQLPANQQQVQKQAKYCASRIVTMLDELHELQQFNAGQWQLKPVMQNLLTSLESVITPFNYACETKNLQLEVNLSADLNQNVMLDHKRLQQVITELLSNAIKYTSKGLIAISVNYRDGQLHIAVTDSGVGFAQNYPYLNLDSADSDNNFQGLQTGLVRVQHIISAMQGGIEFKDLSPHGAKVKIRMPLAELESTAEPALLPASLNCLVVEDNLLNATILSRILSNFNYSVITAENGLIATEKVTENSFDVIFMDLNMPVMDGFQAIDIIRQELHSMTPIIVVTANTAASDLERTYDLGANAHVYKPFGVSEIEKALIHVFDKG</sequence>
<dbReference type="EMBL" id="JAVIFY010000010">
    <property type="protein sequence ID" value="MDQ9092799.1"/>
    <property type="molecule type" value="Genomic_DNA"/>
</dbReference>
<evidence type="ECO:0000256" key="9">
    <source>
        <dbReference type="SAM" id="Phobius"/>
    </source>
</evidence>
<dbReference type="InterPro" id="IPR036890">
    <property type="entry name" value="HATPase_C_sf"/>
</dbReference>
<dbReference type="InterPro" id="IPR005467">
    <property type="entry name" value="His_kinase_dom"/>
</dbReference>
<dbReference type="InterPro" id="IPR029095">
    <property type="entry name" value="NarX-like_N"/>
</dbReference>
<dbReference type="EC" id="2.7.13.3" evidence="3"/>
<protein>
    <recommendedName>
        <fullName evidence="3">histidine kinase</fullName>
        <ecNumber evidence="3">2.7.13.3</ecNumber>
    </recommendedName>
</protein>
<proteinExistence type="predicted"/>
<keyword evidence="5 9" id="KW-0812">Transmembrane</keyword>
<dbReference type="CDD" id="cd17546">
    <property type="entry name" value="REC_hyHK_CKI1_RcsC-like"/>
    <property type="match status" value="1"/>
</dbReference>
<dbReference type="Proteomes" id="UP001226574">
    <property type="component" value="Unassembled WGS sequence"/>
</dbReference>
<feature type="domain" description="Response regulatory" evidence="11">
    <location>
        <begin position="457"/>
        <end position="572"/>
    </location>
</feature>
<dbReference type="InterPro" id="IPR050956">
    <property type="entry name" value="2C_system_His_kinase"/>
</dbReference>
<dbReference type="Pfam" id="PF02518">
    <property type="entry name" value="HATPase_c"/>
    <property type="match status" value="1"/>
</dbReference>
<dbReference type="InterPro" id="IPR036097">
    <property type="entry name" value="HisK_dim/P_sf"/>
</dbReference>
<dbReference type="PROSITE" id="PS50109">
    <property type="entry name" value="HIS_KIN"/>
    <property type="match status" value="1"/>
</dbReference>
<evidence type="ECO:0000313" key="13">
    <source>
        <dbReference type="Proteomes" id="UP001226574"/>
    </source>
</evidence>
<evidence type="ECO:0000256" key="7">
    <source>
        <dbReference type="ARBA" id="ARBA00023136"/>
    </source>
</evidence>
<dbReference type="SUPFAM" id="SSF47384">
    <property type="entry name" value="Homodimeric domain of signal transducing histidine kinase"/>
    <property type="match status" value="1"/>
</dbReference>
<dbReference type="SMART" id="SM00387">
    <property type="entry name" value="HATPase_c"/>
    <property type="match status" value="1"/>
</dbReference>
<comment type="caution">
    <text evidence="12">The sequence shown here is derived from an EMBL/GenBank/DDBJ whole genome shotgun (WGS) entry which is preliminary data.</text>
</comment>
<dbReference type="PANTHER" id="PTHR43719:SF28">
    <property type="entry name" value="PEROXIDE STRESS-ACTIVATED HISTIDINE KINASE MAK1-RELATED"/>
    <property type="match status" value="1"/>
</dbReference>
<dbReference type="SUPFAM" id="SSF52172">
    <property type="entry name" value="CheY-like"/>
    <property type="match status" value="1"/>
</dbReference>
<keyword evidence="7 9" id="KW-0472">Membrane</keyword>
<comment type="subcellular location">
    <subcellularLocation>
        <location evidence="2">Membrane</location>
        <topology evidence="2">Multi-pass membrane protein</topology>
    </subcellularLocation>
</comment>
<dbReference type="SMART" id="SM00388">
    <property type="entry name" value="HisKA"/>
    <property type="match status" value="1"/>
</dbReference>
<keyword evidence="6 9" id="KW-1133">Transmembrane helix</keyword>
<comment type="catalytic activity">
    <reaction evidence="1">
        <text>ATP + protein L-histidine = ADP + protein N-phospho-L-histidine.</text>
        <dbReference type="EC" id="2.7.13.3"/>
    </reaction>
</comment>
<dbReference type="InterPro" id="IPR003661">
    <property type="entry name" value="HisK_dim/P_dom"/>
</dbReference>
<dbReference type="Pfam" id="PF13675">
    <property type="entry name" value="PilJ"/>
    <property type="match status" value="1"/>
</dbReference>
<dbReference type="InterPro" id="IPR003594">
    <property type="entry name" value="HATPase_dom"/>
</dbReference>
<evidence type="ECO:0000256" key="1">
    <source>
        <dbReference type="ARBA" id="ARBA00000085"/>
    </source>
</evidence>
<evidence type="ECO:0000313" key="12">
    <source>
        <dbReference type="EMBL" id="MDQ9092799.1"/>
    </source>
</evidence>
<dbReference type="SMART" id="SM00448">
    <property type="entry name" value="REC"/>
    <property type="match status" value="1"/>
</dbReference>
<accession>A0ABU1BFU7</accession>
<name>A0ABU1BFU7_PSEHA</name>
<evidence type="ECO:0000256" key="3">
    <source>
        <dbReference type="ARBA" id="ARBA00012438"/>
    </source>
</evidence>
<dbReference type="CDD" id="cd00082">
    <property type="entry name" value="HisKA"/>
    <property type="match status" value="1"/>
</dbReference>
<dbReference type="InterPro" id="IPR011006">
    <property type="entry name" value="CheY-like_superfamily"/>
</dbReference>
<dbReference type="InterPro" id="IPR001789">
    <property type="entry name" value="Sig_transdc_resp-reg_receiver"/>
</dbReference>